<protein>
    <submittedName>
        <fullName evidence="4">Glutathione S-transferase</fullName>
    </submittedName>
</protein>
<dbReference type="PANTHER" id="PTHR43969">
    <property type="entry name" value="GLUTATHIONE S TRANSFERASE D10, ISOFORM A-RELATED"/>
    <property type="match status" value="1"/>
</dbReference>
<dbReference type="GO" id="GO:0004364">
    <property type="term" value="F:glutathione transferase activity"/>
    <property type="evidence" value="ECO:0007669"/>
    <property type="project" value="TreeGrafter"/>
</dbReference>
<gene>
    <name evidence="4" type="ORF">Rleg9DRAFT_6090</name>
</gene>
<proteinExistence type="predicted"/>
<sequence length="186" mass="20995">MTPPILYDFELSGNCYKVRVFASMINLGLVLQNVEVLKGETRTEEFARLNPWQQIPVLRDGDFVVQDSQAILTYPALKYTPQWIDTTPMGMGAIVEWLSYAAKEVSNGPQLSRLKFLDPHEDIDLVRAQAIGLKVLRLLDNSLASRDWLCLGRPTIADIAVYPYVGLCRQGKLPLDGYPHIHPWLA</sequence>
<dbReference type="PROSITE" id="PS50405">
    <property type="entry name" value="GST_CTER"/>
    <property type="match status" value="1"/>
</dbReference>
<reference evidence="4 5" key="1">
    <citation type="submission" date="2012-02" db="EMBL/GenBank/DDBJ databases">
        <title>Improved High-Quality Draft Sequence of Rhizobium leguminosarum bv. trifolii WSM597.</title>
        <authorList>
            <consortium name="US DOE Joint Genome Institute"/>
            <person name="Lucas S."/>
            <person name="Han J."/>
            <person name="Lapidus A."/>
            <person name="Cheng J.-F."/>
            <person name="Goodwin L."/>
            <person name="Pitluck S."/>
            <person name="Peters L."/>
            <person name="Ovchinnikova G."/>
            <person name="Held B."/>
            <person name="Detter J.C."/>
            <person name="Han C."/>
            <person name="Tapia R."/>
            <person name="Land M."/>
            <person name="Hauser L."/>
            <person name="Kyrpides N."/>
            <person name="Ivanova N."/>
            <person name="Pagani I."/>
            <person name="Brau L."/>
            <person name="Yates R."/>
            <person name="O'Hara G."/>
            <person name="Rui T."/>
            <person name="Howieson J."/>
            <person name="Reeve W."/>
            <person name="Woyke T."/>
        </authorList>
    </citation>
    <scope>NUCLEOTIDE SEQUENCE [LARGE SCALE GENOMIC DNA]</scope>
    <source>
        <strain evidence="4 5">WSM597</strain>
    </source>
</reference>
<dbReference type="SUPFAM" id="SSF52833">
    <property type="entry name" value="Thioredoxin-like"/>
    <property type="match status" value="1"/>
</dbReference>
<dbReference type="InterPro" id="IPR004045">
    <property type="entry name" value="Glutathione_S-Trfase_N"/>
</dbReference>
<accession>I9XDE9</accession>
<dbReference type="InterPro" id="IPR010987">
    <property type="entry name" value="Glutathione-S-Trfase_C-like"/>
</dbReference>
<feature type="domain" description="GST N-terminal" evidence="2">
    <location>
        <begin position="2"/>
        <end position="83"/>
    </location>
</feature>
<dbReference type="Pfam" id="PF13417">
    <property type="entry name" value="GST_N_3"/>
    <property type="match status" value="1"/>
</dbReference>
<dbReference type="Gene3D" id="3.40.30.10">
    <property type="entry name" value="Glutaredoxin"/>
    <property type="match status" value="1"/>
</dbReference>
<dbReference type="PANTHER" id="PTHR43969:SF9">
    <property type="entry name" value="GLUTATHIONE S TRANSFERASE D10, ISOFORM A-RELATED"/>
    <property type="match status" value="1"/>
</dbReference>
<dbReference type="GO" id="GO:0006749">
    <property type="term" value="P:glutathione metabolic process"/>
    <property type="evidence" value="ECO:0007669"/>
    <property type="project" value="TreeGrafter"/>
</dbReference>
<evidence type="ECO:0000313" key="4">
    <source>
        <dbReference type="EMBL" id="EJB07106.1"/>
    </source>
</evidence>
<dbReference type="InterPro" id="IPR036282">
    <property type="entry name" value="Glutathione-S-Trfase_C_sf"/>
</dbReference>
<dbReference type="OrthoDB" id="9810080at2"/>
<keyword evidence="4" id="KW-0808">Transferase</keyword>
<dbReference type="Gene3D" id="1.20.1050.10">
    <property type="match status" value="1"/>
</dbReference>
<dbReference type="PROSITE" id="PS50404">
    <property type="entry name" value="GST_NTER"/>
    <property type="match status" value="1"/>
</dbReference>
<dbReference type="RefSeq" id="WP_003592616.1">
    <property type="nucleotide sequence ID" value="NZ_JH719381.1"/>
</dbReference>
<evidence type="ECO:0000259" key="2">
    <source>
        <dbReference type="PROSITE" id="PS50404"/>
    </source>
</evidence>
<dbReference type="AlphaFoldDB" id="I9XDE9"/>
<dbReference type="InterPro" id="IPR040079">
    <property type="entry name" value="Glutathione_S-Trfase"/>
</dbReference>
<comment type="subunit">
    <text evidence="1">Homodimer.</text>
</comment>
<evidence type="ECO:0000313" key="5">
    <source>
        <dbReference type="Proteomes" id="UP000005092"/>
    </source>
</evidence>
<evidence type="ECO:0000256" key="1">
    <source>
        <dbReference type="ARBA" id="ARBA00011738"/>
    </source>
</evidence>
<dbReference type="Pfam" id="PF13410">
    <property type="entry name" value="GST_C_2"/>
    <property type="match status" value="1"/>
</dbReference>
<name>I9XDE9_RHILT</name>
<dbReference type="InterPro" id="IPR036249">
    <property type="entry name" value="Thioredoxin-like_sf"/>
</dbReference>
<dbReference type="SFLD" id="SFLDS00019">
    <property type="entry name" value="Glutathione_Transferase_(cytos"/>
    <property type="match status" value="1"/>
</dbReference>
<dbReference type="SUPFAM" id="SSF47616">
    <property type="entry name" value="GST C-terminal domain-like"/>
    <property type="match status" value="1"/>
</dbReference>
<dbReference type="Proteomes" id="UP000005092">
    <property type="component" value="Unassembled WGS sequence"/>
</dbReference>
<organism evidence="4 5">
    <name type="scientific">Rhizobium leguminosarum bv. trifolii WSM597</name>
    <dbReference type="NCBI Taxonomy" id="754764"/>
    <lineage>
        <taxon>Bacteria</taxon>
        <taxon>Pseudomonadati</taxon>
        <taxon>Pseudomonadota</taxon>
        <taxon>Alphaproteobacteria</taxon>
        <taxon>Hyphomicrobiales</taxon>
        <taxon>Rhizobiaceae</taxon>
        <taxon>Rhizobium/Agrobacterium group</taxon>
        <taxon>Rhizobium</taxon>
    </lineage>
</organism>
<dbReference type="HOGENOM" id="CLU_011226_6_0_5"/>
<dbReference type="EMBL" id="JH719381">
    <property type="protein sequence ID" value="EJB07106.1"/>
    <property type="molecule type" value="Genomic_DNA"/>
</dbReference>
<feature type="domain" description="GST C-terminal" evidence="3">
    <location>
        <begin position="87"/>
        <end position="186"/>
    </location>
</feature>
<evidence type="ECO:0000259" key="3">
    <source>
        <dbReference type="PROSITE" id="PS50405"/>
    </source>
</evidence>